<organism evidence="4 5">
    <name type="scientific">Acidilobus saccharovorans (strain DSM 16705 / JCM 18335 / VKM B-2471 / 345-15)</name>
    <dbReference type="NCBI Taxonomy" id="666510"/>
    <lineage>
        <taxon>Archaea</taxon>
        <taxon>Thermoproteota</taxon>
        <taxon>Thermoprotei</taxon>
        <taxon>Acidilobales</taxon>
        <taxon>Acidilobaceae</taxon>
        <taxon>Acidilobus</taxon>
    </lineage>
</organism>
<keyword evidence="5" id="KW-1185">Reference proteome</keyword>
<proteinExistence type="predicted"/>
<reference evidence="4 5" key="1">
    <citation type="journal article" date="2010" name="Appl. Environ. Microbiol.">
        <title>The genome sequence of the crenarchaeon Acidilobus saccharovorans supports a new order, Acidilobales, and suggests an important ecological role in terrestrial acidic hot springs.</title>
        <authorList>
            <person name="Mardanov A.V."/>
            <person name="Svetlitchnyi V.A."/>
            <person name="Beletsky A.V."/>
            <person name="Prokofeva M.I."/>
            <person name="Bonch-Osmolovskaya E.A."/>
            <person name="Ravin N.V."/>
            <person name="Skryabin K.G."/>
        </authorList>
    </citation>
    <scope>NUCLEOTIDE SEQUENCE [LARGE SCALE GENOMIC DNA]</scope>
    <source>
        <strain evidence="5">DSM 16705 / JCM 18335 / VKM B-2471 / 345-15</strain>
    </source>
</reference>
<dbReference type="CDD" id="cd02205">
    <property type="entry name" value="CBS_pair_SF"/>
    <property type="match status" value="2"/>
</dbReference>
<dbReference type="RefSeq" id="WP_013267033.1">
    <property type="nucleotide sequence ID" value="NC_014374.1"/>
</dbReference>
<feature type="domain" description="CBS" evidence="3">
    <location>
        <begin position="156"/>
        <end position="214"/>
    </location>
</feature>
<dbReference type="PROSITE" id="PS51371">
    <property type="entry name" value="CBS"/>
    <property type="match status" value="4"/>
</dbReference>
<gene>
    <name evidence="4" type="ordered locus">ASAC_1116</name>
</gene>
<dbReference type="GeneID" id="9499365"/>
<evidence type="ECO:0000256" key="2">
    <source>
        <dbReference type="PROSITE-ProRule" id="PRU00703"/>
    </source>
</evidence>
<evidence type="ECO:0000259" key="3">
    <source>
        <dbReference type="PROSITE" id="PS51371"/>
    </source>
</evidence>
<dbReference type="SMART" id="SM00116">
    <property type="entry name" value="CBS"/>
    <property type="match status" value="4"/>
</dbReference>
<keyword evidence="1 2" id="KW-0129">CBS domain</keyword>
<evidence type="ECO:0000313" key="5">
    <source>
        <dbReference type="Proteomes" id="UP000000346"/>
    </source>
</evidence>
<dbReference type="Gene3D" id="3.10.580.10">
    <property type="entry name" value="CBS-domain"/>
    <property type="match status" value="3"/>
</dbReference>
<dbReference type="Proteomes" id="UP000000346">
    <property type="component" value="Chromosome"/>
</dbReference>
<dbReference type="eggNOG" id="arCOG00602">
    <property type="taxonomic scope" value="Archaea"/>
</dbReference>
<dbReference type="SUPFAM" id="SSF54631">
    <property type="entry name" value="CBS-domain pair"/>
    <property type="match status" value="2"/>
</dbReference>
<protein>
    <submittedName>
        <fullName evidence="4">Inosine-5'-monophosphate dehydrogenase related protein IV</fullName>
    </submittedName>
</protein>
<dbReference type="AlphaFoldDB" id="D9Q2I3"/>
<dbReference type="InterPro" id="IPR046342">
    <property type="entry name" value="CBS_dom_sf"/>
</dbReference>
<feature type="domain" description="CBS" evidence="3">
    <location>
        <begin position="89"/>
        <end position="147"/>
    </location>
</feature>
<dbReference type="PANTHER" id="PTHR43080">
    <property type="entry name" value="CBS DOMAIN-CONTAINING PROTEIN CBSX3, MITOCHONDRIAL"/>
    <property type="match status" value="1"/>
</dbReference>
<dbReference type="InterPro" id="IPR000644">
    <property type="entry name" value="CBS_dom"/>
</dbReference>
<feature type="domain" description="CBS" evidence="3">
    <location>
        <begin position="228"/>
        <end position="282"/>
    </location>
</feature>
<dbReference type="OrthoDB" id="8919at2157"/>
<dbReference type="EMBL" id="CP001742">
    <property type="protein sequence ID" value="ADL19521.1"/>
    <property type="molecule type" value="Genomic_DNA"/>
</dbReference>
<dbReference type="HOGENOM" id="CLU_076812_4_0_2"/>
<evidence type="ECO:0000256" key="1">
    <source>
        <dbReference type="ARBA" id="ARBA00023122"/>
    </source>
</evidence>
<evidence type="ECO:0000313" key="4">
    <source>
        <dbReference type="EMBL" id="ADL19521.1"/>
    </source>
</evidence>
<feature type="domain" description="CBS" evidence="3">
    <location>
        <begin position="26"/>
        <end position="84"/>
    </location>
</feature>
<dbReference type="KEGG" id="asc:ASAC_1116"/>
<dbReference type="STRING" id="666510.ASAC_1116"/>
<accession>D9Q2I3</accession>
<dbReference type="Pfam" id="PF00571">
    <property type="entry name" value="CBS"/>
    <property type="match status" value="4"/>
</dbReference>
<dbReference type="InterPro" id="IPR051257">
    <property type="entry name" value="Diverse_CBS-Domain"/>
</dbReference>
<dbReference type="InParanoid" id="D9Q2I3"/>
<sequence>MLSDAKKKSSSLGKIGELKILNVIDLGRSSKISVNPQTKLSEVRRIVREEAVRSVAVVDNDGRLLGIITRGTILTVASSKTEAVAGSLAEQPLVTLRPDQSVKEAVSLMIKADEWASPIVGLDGRFLGFFTFDDLISLAANYCKDDLKDLVIENYMTKGPVAAEEDEFISKIWNKMRELRYAGLPVVDSNGRLVGMITQYDLISKGYSRIHLESEAGASRGPRVKDVMTRGPIYLFPWSTVYEVVSLMSRHGYGRIPIVNSSKELKLVGIIDREDIARLVTR</sequence>
<dbReference type="PANTHER" id="PTHR43080:SF2">
    <property type="entry name" value="CBS DOMAIN-CONTAINING PROTEIN"/>
    <property type="match status" value="1"/>
</dbReference>
<name>D9Q2I3_ACIS3</name>